<feature type="region of interest" description="Disordered" evidence="1">
    <location>
        <begin position="24"/>
        <end position="58"/>
    </location>
</feature>
<accession>A0A0A2M4S5</accession>
<dbReference type="AlphaFoldDB" id="A0A0A2M4S5"/>
<reference evidence="3 4" key="1">
    <citation type="submission" date="2013-09" db="EMBL/GenBank/DDBJ databases">
        <authorList>
            <person name="Zeng Z."/>
            <person name="Chen C."/>
        </authorList>
    </citation>
    <scope>NUCLEOTIDE SEQUENCE [LARGE SCALE GENOMIC DNA]</scope>
    <source>
        <strain evidence="3 4">WB 3.3-2</strain>
    </source>
</reference>
<gene>
    <name evidence="3" type="ORF">Q765_05740</name>
</gene>
<dbReference type="STRING" id="1121895.GCA_000378485_01390"/>
<dbReference type="OrthoDB" id="883203at2"/>
<feature type="domain" description="DUF4142" evidence="2">
    <location>
        <begin position="57"/>
        <end position="190"/>
    </location>
</feature>
<dbReference type="Proteomes" id="UP000030152">
    <property type="component" value="Unassembled WGS sequence"/>
</dbReference>
<evidence type="ECO:0000256" key="1">
    <source>
        <dbReference type="SAM" id="MobiDB-lite"/>
    </source>
</evidence>
<name>A0A0A2M4S5_9FLAO</name>
<sequence>MKKSSLFSKAILGAAVVTMSFGMGSCKNEPKAEDPKEVAEDANEQNLDTEATDSLEDDSQYLVDAAEVDLKEIELGKLAETKSTNADIKALAKMMIDAHTKASAATKDLAAKKGITLPAALTDKGEDARKDLNDKTGADFDKAYAKAMVDGHEKTIKEIEKASEKAKDPDVRTWAAQMLPELRKHLEHSKMAKDKVDAVK</sequence>
<dbReference type="InterPro" id="IPR025419">
    <property type="entry name" value="DUF4142"/>
</dbReference>
<dbReference type="PANTHER" id="PTHR38593">
    <property type="entry name" value="BLR2558 PROTEIN"/>
    <property type="match status" value="1"/>
</dbReference>
<dbReference type="Gene3D" id="1.20.1260.10">
    <property type="match status" value="1"/>
</dbReference>
<organism evidence="3 4">
    <name type="scientific">Flavobacterium rivuli WB 3.3-2 = DSM 21788</name>
    <dbReference type="NCBI Taxonomy" id="1121895"/>
    <lineage>
        <taxon>Bacteria</taxon>
        <taxon>Pseudomonadati</taxon>
        <taxon>Bacteroidota</taxon>
        <taxon>Flavobacteriia</taxon>
        <taxon>Flavobacteriales</taxon>
        <taxon>Flavobacteriaceae</taxon>
        <taxon>Flavobacterium</taxon>
    </lineage>
</organism>
<dbReference type="PROSITE" id="PS51257">
    <property type="entry name" value="PROKAR_LIPOPROTEIN"/>
    <property type="match status" value="1"/>
</dbReference>
<evidence type="ECO:0000313" key="3">
    <source>
        <dbReference type="EMBL" id="KGO87632.1"/>
    </source>
</evidence>
<evidence type="ECO:0000259" key="2">
    <source>
        <dbReference type="Pfam" id="PF13628"/>
    </source>
</evidence>
<evidence type="ECO:0000313" key="4">
    <source>
        <dbReference type="Proteomes" id="UP000030152"/>
    </source>
</evidence>
<protein>
    <submittedName>
        <fullName evidence="3">Membrane protein</fullName>
    </submittedName>
</protein>
<dbReference type="InterPro" id="IPR012347">
    <property type="entry name" value="Ferritin-like"/>
</dbReference>
<dbReference type="RefSeq" id="WP_026299933.1">
    <property type="nucleotide sequence ID" value="NZ_JRLX01000004.1"/>
</dbReference>
<dbReference type="Pfam" id="PF13628">
    <property type="entry name" value="DUF4142"/>
    <property type="match status" value="1"/>
</dbReference>
<dbReference type="EMBL" id="JRLX01000004">
    <property type="protein sequence ID" value="KGO87632.1"/>
    <property type="molecule type" value="Genomic_DNA"/>
</dbReference>
<feature type="compositionally biased region" description="Basic and acidic residues" evidence="1">
    <location>
        <begin position="28"/>
        <end position="39"/>
    </location>
</feature>
<dbReference type="PANTHER" id="PTHR38593:SF1">
    <property type="entry name" value="BLR2558 PROTEIN"/>
    <property type="match status" value="1"/>
</dbReference>
<keyword evidence="4" id="KW-1185">Reference proteome</keyword>
<dbReference type="eggNOG" id="COG3652">
    <property type="taxonomic scope" value="Bacteria"/>
</dbReference>
<comment type="caution">
    <text evidence="3">The sequence shown here is derived from an EMBL/GenBank/DDBJ whole genome shotgun (WGS) entry which is preliminary data.</text>
</comment>
<proteinExistence type="predicted"/>